<sequence length="449" mass="50060">MATNNGTRGSHGGYGLGHSRVPFPLSPAPSAKGAHRVLGRRSSRLPKGQQFKDGGEIYDEEWDTTPEEQEEHEQGESGTLKQHDSAGELESLEDLASKSAHAEGPADCEGLTVEFLEGTDAALREEEEDALPLKQPQSEPEGLDRISQKLDIKNLLRNGTFKRSEKDAGAKNDTMAQLLSSVFAPFPPNVRQHIYSYLVKEEWDVQFKPLHGNAVLYKTSHRMYEPATSLISSPDPAAELPANYFRITTFSIELTDSAYDFTGLLMREPRFASLLTRIEKLEIIIRWATPEILDHCRDPTNHKTARPSRNKYATSTRHHRLFSGLDPASAVPVETVMKMNHRVAAITKLLDVAHAPKLRMVKISWVWNRWVELPIESANIIRGILRPLQSLIARKGGNVLLVPGRVWLDLLGKSGDLGQQVKRKELPGLIDEIIEIVMSVCLGRGENLP</sequence>
<keyword evidence="3" id="KW-1185">Reference proteome</keyword>
<proteinExistence type="predicted"/>
<gene>
    <name evidence="2" type="ORF">K490DRAFT_59513</name>
</gene>
<protein>
    <submittedName>
        <fullName evidence="2">Uncharacterized protein</fullName>
    </submittedName>
</protein>
<name>A0A9P4HRC6_9PEZI</name>
<feature type="compositionally biased region" description="Acidic residues" evidence="1">
    <location>
        <begin position="56"/>
        <end position="73"/>
    </location>
</feature>
<comment type="caution">
    <text evidence="2">The sequence shown here is derived from an EMBL/GenBank/DDBJ whole genome shotgun (WGS) entry which is preliminary data.</text>
</comment>
<accession>A0A9P4HRC6</accession>
<evidence type="ECO:0000256" key="1">
    <source>
        <dbReference type="SAM" id="MobiDB-lite"/>
    </source>
</evidence>
<dbReference type="EMBL" id="ML978740">
    <property type="protein sequence ID" value="KAF2084544.1"/>
    <property type="molecule type" value="Genomic_DNA"/>
</dbReference>
<dbReference type="AlphaFoldDB" id="A0A9P4HRC6"/>
<feature type="compositionally biased region" description="Basic residues" evidence="1">
    <location>
        <begin position="33"/>
        <end position="44"/>
    </location>
</feature>
<organism evidence="2 3">
    <name type="scientific">Saccharata proteae CBS 121410</name>
    <dbReference type="NCBI Taxonomy" id="1314787"/>
    <lineage>
        <taxon>Eukaryota</taxon>
        <taxon>Fungi</taxon>
        <taxon>Dikarya</taxon>
        <taxon>Ascomycota</taxon>
        <taxon>Pezizomycotina</taxon>
        <taxon>Dothideomycetes</taxon>
        <taxon>Dothideomycetes incertae sedis</taxon>
        <taxon>Botryosphaeriales</taxon>
        <taxon>Saccharataceae</taxon>
        <taxon>Saccharata</taxon>
    </lineage>
</organism>
<evidence type="ECO:0000313" key="3">
    <source>
        <dbReference type="Proteomes" id="UP000799776"/>
    </source>
</evidence>
<dbReference type="Proteomes" id="UP000799776">
    <property type="component" value="Unassembled WGS sequence"/>
</dbReference>
<feature type="region of interest" description="Disordered" evidence="1">
    <location>
        <begin position="1"/>
        <end position="89"/>
    </location>
</feature>
<feature type="region of interest" description="Disordered" evidence="1">
    <location>
        <begin position="126"/>
        <end position="146"/>
    </location>
</feature>
<reference evidence="2" key="1">
    <citation type="journal article" date="2020" name="Stud. Mycol.">
        <title>101 Dothideomycetes genomes: a test case for predicting lifestyles and emergence of pathogens.</title>
        <authorList>
            <person name="Haridas S."/>
            <person name="Albert R."/>
            <person name="Binder M."/>
            <person name="Bloem J."/>
            <person name="Labutti K."/>
            <person name="Salamov A."/>
            <person name="Andreopoulos B."/>
            <person name="Baker S."/>
            <person name="Barry K."/>
            <person name="Bills G."/>
            <person name="Bluhm B."/>
            <person name="Cannon C."/>
            <person name="Castanera R."/>
            <person name="Culley D."/>
            <person name="Daum C."/>
            <person name="Ezra D."/>
            <person name="Gonzalez J."/>
            <person name="Henrissat B."/>
            <person name="Kuo A."/>
            <person name="Liang C."/>
            <person name="Lipzen A."/>
            <person name="Lutzoni F."/>
            <person name="Magnuson J."/>
            <person name="Mondo S."/>
            <person name="Nolan M."/>
            <person name="Ohm R."/>
            <person name="Pangilinan J."/>
            <person name="Park H.-J."/>
            <person name="Ramirez L."/>
            <person name="Alfaro M."/>
            <person name="Sun H."/>
            <person name="Tritt A."/>
            <person name="Yoshinaga Y."/>
            <person name="Zwiers L.-H."/>
            <person name="Turgeon B."/>
            <person name="Goodwin S."/>
            <person name="Spatafora J."/>
            <person name="Crous P."/>
            <person name="Grigoriev I."/>
        </authorList>
    </citation>
    <scope>NUCLEOTIDE SEQUENCE</scope>
    <source>
        <strain evidence="2">CBS 121410</strain>
    </source>
</reference>
<evidence type="ECO:0000313" key="2">
    <source>
        <dbReference type="EMBL" id="KAF2084544.1"/>
    </source>
</evidence>